<protein>
    <submittedName>
        <fullName evidence="1">Uncharacterized protein</fullName>
    </submittedName>
</protein>
<proteinExistence type="predicted"/>
<comment type="caution">
    <text evidence="1">The sequence shown here is derived from an EMBL/GenBank/DDBJ whole genome shotgun (WGS) entry which is preliminary data.</text>
</comment>
<sequence>METPAWIDKNLFETSLKKYFLDDGLKIVLFSLKLATSVGENYTTYVYRIKVTYTRSNSLKEEKLSLILKCMREGLMEGLVQELNMFTKEVDMFLTVLPEMNKAYDKEFLNRIATGDEARLQCRHEQMIEICRNTICKLRRKIKHLLFCLLGSNVISANCIKASMTPTPCLLMQDMCVSGFKVHERQCGLDLQHTLVLLEKMAIFHATSYVAYEEEFSPYHDKMKTVLESDCIERCLASWRRNEGEFSVLNHGDSWVNNMMFSYDENGCVKDCRYLDYQLSIYTSPAVDLHYFMSTSLANDVIQDIDHLLDFYYIRLLMNLNKLKYNAGLYLSFKEIVQRKCLFTCTNNFMQLICYVKIIGLIAMATVLPLVRADSRTDATFEELLSPEASENGFRHHCYNNNYYKRALLRLLPIYDKLGVFS</sequence>
<evidence type="ECO:0000313" key="2">
    <source>
        <dbReference type="Proteomes" id="UP001056778"/>
    </source>
</evidence>
<dbReference type="Proteomes" id="UP001056778">
    <property type="component" value="Chromosome 2"/>
</dbReference>
<organism evidence="1 2">
    <name type="scientific">Holotrichia oblita</name>
    <name type="common">Chafer beetle</name>
    <dbReference type="NCBI Taxonomy" id="644536"/>
    <lineage>
        <taxon>Eukaryota</taxon>
        <taxon>Metazoa</taxon>
        <taxon>Ecdysozoa</taxon>
        <taxon>Arthropoda</taxon>
        <taxon>Hexapoda</taxon>
        <taxon>Insecta</taxon>
        <taxon>Pterygota</taxon>
        <taxon>Neoptera</taxon>
        <taxon>Endopterygota</taxon>
        <taxon>Coleoptera</taxon>
        <taxon>Polyphaga</taxon>
        <taxon>Scarabaeiformia</taxon>
        <taxon>Scarabaeidae</taxon>
        <taxon>Melolonthinae</taxon>
        <taxon>Holotrichia</taxon>
    </lineage>
</organism>
<name>A0ACB9TPA8_HOLOL</name>
<gene>
    <name evidence="1" type="ORF">MML48_2g00000413</name>
</gene>
<reference evidence="1" key="1">
    <citation type="submission" date="2022-04" db="EMBL/GenBank/DDBJ databases">
        <title>Chromosome-scale genome assembly of Holotrichia oblita Faldermann.</title>
        <authorList>
            <person name="Rongchong L."/>
        </authorList>
    </citation>
    <scope>NUCLEOTIDE SEQUENCE</scope>
    <source>
        <strain evidence="1">81SQS9</strain>
    </source>
</reference>
<keyword evidence="2" id="KW-1185">Reference proteome</keyword>
<accession>A0ACB9TPA8</accession>
<dbReference type="EMBL" id="CM043016">
    <property type="protein sequence ID" value="KAI4468758.1"/>
    <property type="molecule type" value="Genomic_DNA"/>
</dbReference>
<evidence type="ECO:0000313" key="1">
    <source>
        <dbReference type="EMBL" id="KAI4468758.1"/>
    </source>
</evidence>